<keyword evidence="4" id="KW-0521">NADP</keyword>
<evidence type="ECO:0000256" key="11">
    <source>
        <dbReference type="ARBA" id="ARBA00082544"/>
    </source>
</evidence>
<name>A0A1W4WGR3_AGRPL</name>
<evidence type="ECO:0000256" key="6">
    <source>
        <dbReference type="ARBA" id="ARBA00023002"/>
    </source>
</evidence>
<comment type="subcellular location">
    <subcellularLocation>
        <location evidence="1">Membrane</location>
        <topology evidence="1">Multi-pass membrane protein</topology>
    </subcellularLocation>
</comment>
<dbReference type="InterPro" id="IPR002347">
    <property type="entry name" value="SDR_fam"/>
</dbReference>
<organism evidence="14 15">
    <name type="scientific">Agrilus planipennis</name>
    <name type="common">Emerald ash borer</name>
    <name type="synonym">Agrilus marcopoli</name>
    <dbReference type="NCBI Taxonomy" id="224129"/>
    <lineage>
        <taxon>Eukaryota</taxon>
        <taxon>Metazoa</taxon>
        <taxon>Ecdysozoa</taxon>
        <taxon>Arthropoda</taxon>
        <taxon>Hexapoda</taxon>
        <taxon>Insecta</taxon>
        <taxon>Pterygota</taxon>
        <taxon>Neoptera</taxon>
        <taxon>Endopterygota</taxon>
        <taxon>Coleoptera</taxon>
        <taxon>Polyphaga</taxon>
        <taxon>Elateriformia</taxon>
        <taxon>Buprestoidea</taxon>
        <taxon>Buprestidae</taxon>
        <taxon>Agrilinae</taxon>
        <taxon>Agrilus</taxon>
    </lineage>
</organism>
<keyword evidence="14" id="KW-1185">Reference proteome</keyword>
<dbReference type="PRINTS" id="PR00081">
    <property type="entry name" value="GDHRDH"/>
</dbReference>
<reference evidence="15" key="1">
    <citation type="submission" date="2025-08" db="UniProtKB">
        <authorList>
            <consortium name="RefSeq"/>
        </authorList>
    </citation>
    <scope>IDENTIFICATION</scope>
    <source>
        <tissue evidence="15">Entire body</tissue>
    </source>
</reference>
<evidence type="ECO:0000256" key="1">
    <source>
        <dbReference type="ARBA" id="ARBA00004141"/>
    </source>
</evidence>
<evidence type="ECO:0000256" key="3">
    <source>
        <dbReference type="ARBA" id="ARBA00022692"/>
    </source>
</evidence>
<dbReference type="Pfam" id="PF00106">
    <property type="entry name" value="adh_short"/>
    <property type="match status" value="1"/>
</dbReference>
<evidence type="ECO:0000256" key="7">
    <source>
        <dbReference type="ARBA" id="ARBA00023098"/>
    </source>
</evidence>
<dbReference type="STRING" id="224129.A0A1W4WGR3"/>
<dbReference type="InParanoid" id="A0A1W4WGR3"/>
<dbReference type="PANTHER" id="PTHR24322:SF736">
    <property type="entry name" value="RETINOL DEHYDROGENASE 10"/>
    <property type="match status" value="1"/>
</dbReference>
<accession>A0A1W4WGR3</accession>
<feature type="transmembrane region" description="Helical" evidence="13">
    <location>
        <begin position="21"/>
        <end position="40"/>
    </location>
</feature>
<dbReference type="InterPro" id="IPR036291">
    <property type="entry name" value="NAD(P)-bd_dom_sf"/>
</dbReference>
<dbReference type="GO" id="GO:0005811">
    <property type="term" value="C:lipid droplet"/>
    <property type="evidence" value="ECO:0007669"/>
    <property type="project" value="TreeGrafter"/>
</dbReference>
<evidence type="ECO:0000256" key="12">
    <source>
        <dbReference type="RuleBase" id="RU000363"/>
    </source>
</evidence>
<dbReference type="FunFam" id="3.40.50.720:FF:000131">
    <property type="entry name" value="Short-chain dehydrogenase/reductase 3"/>
    <property type="match status" value="1"/>
</dbReference>
<evidence type="ECO:0000256" key="4">
    <source>
        <dbReference type="ARBA" id="ARBA00022857"/>
    </source>
</evidence>
<evidence type="ECO:0000256" key="8">
    <source>
        <dbReference type="ARBA" id="ARBA00023136"/>
    </source>
</evidence>
<keyword evidence="3 13" id="KW-0812">Transmembrane</keyword>
<dbReference type="GO" id="GO:0052650">
    <property type="term" value="F:all-trans-retinol dehydrogenase (NADP+) activity"/>
    <property type="evidence" value="ECO:0007669"/>
    <property type="project" value="UniProtKB-ARBA"/>
</dbReference>
<dbReference type="GeneID" id="108735600"/>
<dbReference type="OrthoDB" id="5840532at2759"/>
<dbReference type="PANTHER" id="PTHR24322">
    <property type="entry name" value="PKSB"/>
    <property type="match status" value="1"/>
</dbReference>
<dbReference type="RefSeq" id="XP_018323119.1">
    <property type="nucleotide sequence ID" value="XM_018467617.2"/>
</dbReference>
<dbReference type="Gene3D" id="3.40.50.720">
    <property type="entry name" value="NAD(P)-binding Rossmann-like Domain"/>
    <property type="match status" value="1"/>
</dbReference>
<keyword evidence="6" id="KW-0560">Oxidoreductase</keyword>
<gene>
    <name evidence="15" type="primary">LOC108735600</name>
</gene>
<protein>
    <recommendedName>
        <fullName evidence="10">Short-chain dehydrogenase/reductase 3</fullName>
    </recommendedName>
    <alternativeName>
        <fullName evidence="11">Retinal short-chain dehydrogenase/reductase 1</fullName>
    </alternativeName>
</protein>
<dbReference type="FunCoup" id="A0A1W4WGR3">
    <property type="interactions" value="1"/>
</dbReference>
<evidence type="ECO:0000256" key="9">
    <source>
        <dbReference type="ARBA" id="ARBA00059620"/>
    </source>
</evidence>
<comment type="similarity">
    <text evidence="2 12">Belongs to the short-chain dehydrogenases/reductases (SDR) family.</text>
</comment>
<evidence type="ECO:0000256" key="5">
    <source>
        <dbReference type="ARBA" id="ARBA00022989"/>
    </source>
</evidence>
<dbReference type="SUPFAM" id="SSF51735">
    <property type="entry name" value="NAD(P)-binding Rossmann-fold domains"/>
    <property type="match status" value="1"/>
</dbReference>
<dbReference type="GO" id="GO:0016020">
    <property type="term" value="C:membrane"/>
    <property type="evidence" value="ECO:0007669"/>
    <property type="project" value="UniProtKB-SubCell"/>
</dbReference>
<dbReference type="AlphaFoldDB" id="A0A1W4WGR3"/>
<evidence type="ECO:0000313" key="14">
    <source>
        <dbReference type="Proteomes" id="UP000192223"/>
    </source>
</evidence>
<keyword evidence="7" id="KW-0443">Lipid metabolism</keyword>
<sequence>MSGETKEVINKKSSSKIVLEVLQIIAESLLLILKIFFYIGESLYKILVPPTLKEVKGKVVLITGTGHGIGRELALLYAAEGATVVGWDLNDKGNKETQEEIVQNKYQKCYFYKCDVSDREQVFRTAKAMRKEVGKVDILINNAGIMPCHALLDHTPDEIDRIFKVNVYAHIWTIEAFLPDMMKNNEGHIVALSSCAGLFGIRNLAPYCASKFAVAGLMESLFEELHSNPNNRIQLTTLFPYMTNTGLCRKPKIKFENAMPMLVPSELAKEIMKAQRSDQFEVGVPNYLTTVNNYARLLPRNAQIAVQDFFNTYVEADL</sequence>
<evidence type="ECO:0000256" key="10">
    <source>
        <dbReference type="ARBA" id="ARBA00068717"/>
    </source>
</evidence>
<evidence type="ECO:0000256" key="13">
    <source>
        <dbReference type="SAM" id="Phobius"/>
    </source>
</evidence>
<proteinExistence type="inferred from homology"/>
<keyword evidence="8 13" id="KW-0472">Membrane</keyword>
<dbReference type="PRINTS" id="PR00080">
    <property type="entry name" value="SDRFAMILY"/>
</dbReference>
<dbReference type="Proteomes" id="UP000192223">
    <property type="component" value="Unplaced"/>
</dbReference>
<dbReference type="CDD" id="cd05339">
    <property type="entry name" value="17beta-HSDXI-like_SDR_c"/>
    <property type="match status" value="1"/>
</dbReference>
<dbReference type="KEGG" id="apln:108735600"/>
<keyword evidence="5 13" id="KW-1133">Transmembrane helix</keyword>
<evidence type="ECO:0000256" key="2">
    <source>
        <dbReference type="ARBA" id="ARBA00006484"/>
    </source>
</evidence>
<comment type="function">
    <text evidence="9">Catalyzes the reduction of all-trans-retinal to all-trans-retinol in the presence of NADPH.</text>
</comment>
<evidence type="ECO:0000313" key="15">
    <source>
        <dbReference type="RefSeq" id="XP_018323119.1"/>
    </source>
</evidence>